<accession>A0AAD5QGX7</accession>
<evidence type="ECO:0000313" key="3">
    <source>
        <dbReference type="Proteomes" id="UP001196413"/>
    </source>
</evidence>
<dbReference type="Proteomes" id="UP001196413">
    <property type="component" value="Unassembled WGS sequence"/>
</dbReference>
<organism evidence="2 3">
    <name type="scientific">Parelaphostrongylus tenuis</name>
    <name type="common">Meningeal worm</name>
    <dbReference type="NCBI Taxonomy" id="148309"/>
    <lineage>
        <taxon>Eukaryota</taxon>
        <taxon>Metazoa</taxon>
        <taxon>Ecdysozoa</taxon>
        <taxon>Nematoda</taxon>
        <taxon>Chromadorea</taxon>
        <taxon>Rhabditida</taxon>
        <taxon>Rhabditina</taxon>
        <taxon>Rhabditomorpha</taxon>
        <taxon>Strongyloidea</taxon>
        <taxon>Metastrongylidae</taxon>
        <taxon>Parelaphostrongylus</taxon>
    </lineage>
</organism>
<feature type="transmembrane region" description="Helical" evidence="1">
    <location>
        <begin position="133"/>
        <end position="151"/>
    </location>
</feature>
<protein>
    <submittedName>
        <fullName evidence="2">Uncharacterized protein</fullName>
    </submittedName>
</protein>
<reference evidence="2" key="1">
    <citation type="submission" date="2021-06" db="EMBL/GenBank/DDBJ databases">
        <title>Parelaphostrongylus tenuis whole genome reference sequence.</title>
        <authorList>
            <person name="Garwood T.J."/>
            <person name="Larsen P.A."/>
            <person name="Fountain-Jones N.M."/>
            <person name="Garbe J.R."/>
            <person name="Macchietto M.G."/>
            <person name="Kania S.A."/>
            <person name="Gerhold R.W."/>
            <person name="Richards J.E."/>
            <person name="Wolf T.M."/>
        </authorList>
    </citation>
    <scope>NUCLEOTIDE SEQUENCE</scope>
    <source>
        <strain evidence="2">MNPRO001-30</strain>
        <tissue evidence="2">Meninges</tissue>
    </source>
</reference>
<gene>
    <name evidence="2" type="ORF">KIN20_007472</name>
</gene>
<evidence type="ECO:0000313" key="2">
    <source>
        <dbReference type="EMBL" id="KAJ1351463.1"/>
    </source>
</evidence>
<keyword evidence="3" id="KW-1185">Reference proteome</keyword>
<evidence type="ECO:0000256" key="1">
    <source>
        <dbReference type="SAM" id="Phobius"/>
    </source>
</evidence>
<sequence>MSREVRLYALLYVEIETSEFSFCLTTTSKQSDTECKTERISRIAVPKNVQNPMLHVQHLRLHLLLSEHLNICVVTTRKILSFVLGAVAVCLQFQKTTPKAKLTLASYAPTEASEAVDVGHAAWDSGHSRALRFLIFVQFCIPYPTVCLWLLDKTKIR</sequence>
<keyword evidence="1" id="KW-0812">Transmembrane</keyword>
<comment type="caution">
    <text evidence="2">The sequence shown here is derived from an EMBL/GenBank/DDBJ whole genome shotgun (WGS) entry which is preliminary data.</text>
</comment>
<dbReference type="EMBL" id="JAHQIW010001078">
    <property type="protein sequence ID" value="KAJ1351463.1"/>
    <property type="molecule type" value="Genomic_DNA"/>
</dbReference>
<dbReference type="AlphaFoldDB" id="A0AAD5QGX7"/>
<proteinExistence type="predicted"/>
<name>A0AAD5QGX7_PARTN</name>
<keyword evidence="1" id="KW-0472">Membrane</keyword>
<keyword evidence="1" id="KW-1133">Transmembrane helix</keyword>